<feature type="non-terminal residue" evidence="1">
    <location>
        <position position="140"/>
    </location>
</feature>
<sequence>MLDNVDVVWGYEEGEWLYYLPAAPEFSTLTDMEDGLGYWIKMTADDTLPIYGSELPDPPILPPVYSVDEGWNLIGFKSTTTMTIGTYLTTISDDNTASMVIYGWDALPQNYELVCVGETSVDTNLVPGSGYWLYLIEDGY</sequence>
<protein>
    <submittedName>
        <fullName evidence="1">Uncharacterized protein</fullName>
    </submittedName>
</protein>
<dbReference type="EMBL" id="BART01020222">
    <property type="protein sequence ID" value="GAH01582.1"/>
    <property type="molecule type" value="Genomic_DNA"/>
</dbReference>
<dbReference type="AlphaFoldDB" id="X1C2R9"/>
<reference evidence="1" key="1">
    <citation type="journal article" date="2014" name="Front. Microbiol.">
        <title>High frequency of phylogenetically diverse reductive dehalogenase-homologous genes in deep subseafloor sedimentary metagenomes.</title>
        <authorList>
            <person name="Kawai M."/>
            <person name="Futagami T."/>
            <person name="Toyoda A."/>
            <person name="Takaki Y."/>
            <person name="Nishi S."/>
            <person name="Hori S."/>
            <person name="Arai W."/>
            <person name="Tsubouchi T."/>
            <person name="Morono Y."/>
            <person name="Uchiyama I."/>
            <person name="Ito T."/>
            <person name="Fujiyama A."/>
            <person name="Inagaki F."/>
            <person name="Takami H."/>
        </authorList>
    </citation>
    <scope>NUCLEOTIDE SEQUENCE</scope>
    <source>
        <strain evidence="1">Expedition CK06-06</strain>
    </source>
</reference>
<evidence type="ECO:0000313" key="1">
    <source>
        <dbReference type="EMBL" id="GAH01582.1"/>
    </source>
</evidence>
<accession>X1C2R9</accession>
<proteinExistence type="predicted"/>
<name>X1C2R9_9ZZZZ</name>
<gene>
    <name evidence="1" type="ORF">S01H4_37608</name>
</gene>
<comment type="caution">
    <text evidence="1">The sequence shown here is derived from an EMBL/GenBank/DDBJ whole genome shotgun (WGS) entry which is preliminary data.</text>
</comment>
<organism evidence="1">
    <name type="scientific">marine sediment metagenome</name>
    <dbReference type="NCBI Taxonomy" id="412755"/>
    <lineage>
        <taxon>unclassified sequences</taxon>
        <taxon>metagenomes</taxon>
        <taxon>ecological metagenomes</taxon>
    </lineage>
</organism>